<dbReference type="Pfam" id="PF04085">
    <property type="entry name" value="MreC"/>
    <property type="match status" value="1"/>
</dbReference>
<evidence type="ECO:0000256" key="7">
    <source>
        <dbReference type="SAM" id="Phobius"/>
    </source>
</evidence>
<organism evidence="9 10">
    <name type="scientific">Fusobacterium necrophorum</name>
    <dbReference type="NCBI Taxonomy" id="859"/>
    <lineage>
        <taxon>Bacteria</taxon>
        <taxon>Fusobacteriati</taxon>
        <taxon>Fusobacteriota</taxon>
        <taxon>Fusobacteriia</taxon>
        <taxon>Fusobacteriales</taxon>
        <taxon>Fusobacteriaceae</taxon>
        <taxon>Fusobacterium</taxon>
    </lineage>
</organism>
<comment type="similarity">
    <text evidence="1 5">Belongs to the MreC family.</text>
</comment>
<dbReference type="Gene3D" id="2.40.10.340">
    <property type="entry name" value="Rod shape-determining protein MreC, domain 1"/>
    <property type="match status" value="1"/>
</dbReference>
<dbReference type="PIRSF" id="PIRSF038471">
    <property type="entry name" value="MreC"/>
    <property type="match status" value="1"/>
</dbReference>
<name>A0A4Q2KX53_9FUSO</name>
<dbReference type="PANTHER" id="PTHR34138:SF1">
    <property type="entry name" value="CELL SHAPE-DETERMINING PROTEIN MREC"/>
    <property type="match status" value="1"/>
</dbReference>
<gene>
    <name evidence="9" type="primary">mreC</name>
    <name evidence="9" type="ORF">EPT53_06310</name>
</gene>
<dbReference type="GO" id="GO:0008360">
    <property type="term" value="P:regulation of cell shape"/>
    <property type="evidence" value="ECO:0007669"/>
    <property type="project" value="UniProtKB-KW"/>
</dbReference>
<evidence type="ECO:0000256" key="3">
    <source>
        <dbReference type="ARBA" id="ARBA00022960"/>
    </source>
</evidence>
<keyword evidence="7" id="KW-1133">Transmembrane helix</keyword>
<dbReference type="GO" id="GO:0005886">
    <property type="term" value="C:plasma membrane"/>
    <property type="evidence" value="ECO:0007669"/>
    <property type="project" value="TreeGrafter"/>
</dbReference>
<keyword evidence="3 5" id="KW-0133">Cell shape</keyword>
<feature type="domain" description="Rod shape-determining protein MreC beta-barrel core" evidence="8">
    <location>
        <begin position="121"/>
        <end position="266"/>
    </location>
</feature>
<evidence type="ECO:0000256" key="5">
    <source>
        <dbReference type="PIRNR" id="PIRNR038471"/>
    </source>
</evidence>
<comment type="caution">
    <text evidence="9">The sequence shown here is derived from an EMBL/GenBank/DDBJ whole genome shotgun (WGS) entry which is preliminary data.</text>
</comment>
<feature type="coiled-coil region" evidence="6">
    <location>
        <begin position="78"/>
        <end position="115"/>
    </location>
</feature>
<keyword evidence="6" id="KW-0175">Coiled coil</keyword>
<evidence type="ECO:0000259" key="8">
    <source>
        <dbReference type="Pfam" id="PF04085"/>
    </source>
</evidence>
<dbReference type="AlphaFoldDB" id="A0A4Q2KX53"/>
<evidence type="ECO:0000313" key="10">
    <source>
        <dbReference type="Proteomes" id="UP000289216"/>
    </source>
</evidence>
<dbReference type="InterPro" id="IPR055342">
    <property type="entry name" value="MreC_beta-barrel_core"/>
</dbReference>
<evidence type="ECO:0000256" key="2">
    <source>
        <dbReference type="ARBA" id="ARBA00013855"/>
    </source>
</evidence>
<proteinExistence type="inferred from homology"/>
<dbReference type="InterPro" id="IPR042177">
    <property type="entry name" value="Cell/Rod_1"/>
</dbReference>
<dbReference type="PANTHER" id="PTHR34138">
    <property type="entry name" value="CELL SHAPE-DETERMINING PROTEIN MREC"/>
    <property type="match status" value="1"/>
</dbReference>
<evidence type="ECO:0000256" key="6">
    <source>
        <dbReference type="SAM" id="Coils"/>
    </source>
</evidence>
<sequence>MKINRNNEKKRNRFTLTFIGMICILLLLFTNVSNYLKYHLEKIFFPLQAAIYKSKENVMDSFQTYLNRKKMFQENELLKLENNKLKFILRENKILLEENKRLTLLLEMKQNLTEEIQFAKVYFRKPENMYEQFYIDLGSKDGIKKNMIISQGEKLIGRVVEVQENSSLVYMITKEGIVVSAKSENHIFGVVKGIGEDKLYFEPNVYDDSLKVGDKIYTSGISDIYPGEMYIGYISEIEKGENSLFTGIVVKTSINISNLKEVLVIQSRRNYED</sequence>
<evidence type="ECO:0000256" key="4">
    <source>
        <dbReference type="ARBA" id="ARBA00032089"/>
    </source>
</evidence>
<keyword evidence="7" id="KW-0472">Membrane</keyword>
<dbReference type="Gene3D" id="2.40.10.350">
    <property type="entry name" value="Rod shape-determining protein MreC, domain 2"/>
    <property type="match status" value="1"/>
</dbReference>
<accession>A0A4Q2KX53</accession>
<dbReference type="InterPro" id="IPR007221">
    <property type="entry name" value="MreC"/>
</dbReference>
<evidence type="ECO:0000313" key="9">
    <source>
        <dbReference type="EMBL" id="RXZ69477.1"/>
    </source>
</evidence>
<protein>
    <recommendedName>
        <fullName evidence="2 5">Cell shape-determining protein MreC</fullName>
    </recommendedName>
    <alternativeName>
        <fullName evidence="4 5">Cell shape protein MreC</fullName>
    </alternativeName>
</protein>
<evidence type="ECO:0000256" key="1">
    <source>
        <dbReference type="ARBA" id="ARBA00009369"/>
    </source>
</evidence>
<reference evidence="9 10" key="1">
    <citation type="submission" date="2019-01" db="EMBL/GenBank/DDBJ databases">
        <title>Fusobacterium necrophorum Isolated From the Uterus of Dairy Cows.</title>
        <authorList>
            <person name="Francis A.M."/>
        </authorList>
    </citation>
    <scope>NUCLEOTIDE SEQUENCE [LARGE SCALE GENOMIC DNA]</scope>
    <source>
        <strain evidence="9 10">KG35</strain>
    </source>
</reference>
<dbReference type="NCBIfam" id="TIGR00219">
    <property type="entry name" value="mreC"/>
    <property type="match status" value="1"/>
</dbReference>
<dbReference type="EMBL" id="SBAP01000014">
    <property type="protein sequence ID" value="RXZ69477.1"/>
    <property type="molecule type" value="Genomic_DNA"/>
</dbReference>
<comment type="function">
    <text evidence="5">Involved in formation and maintenance of cell shape.</text>
</comment>
<dbReference type="InterPro" id="IPR042175">
    <property type="entry name" value="Cell/Rod_MreC_2"/>
</dbReference>
<feature type="transmembrane region" description="Helical" evidence="7">
    <location>
        <begin position="12"/>
        <end position="32"/>
    </location>
</feature>
<dbReference type="Proteomes" id="UP000289216">
    <property type="component" value="Unassembled WGS sequence"/>
</dbReference>
<keyword evidence="7" id="KW-0812">Transmembrane</keyword>